<name>A0A8D8CAE4_CULPI</name>
<feature type="region of interest" description="Disordered" evidence="1">
    <location>
        <begin position="1"/>
        <end position="53"/>
    </location>
</feature>
<proteinExistence type="predicted"/>
<evidence type="ECO:0000313" key="2">
    <source>
        <dbReference type="EMBL" id="CAG6490899.1"/>
    </source>
</evidence>
<reference evidence="2" key="1">
    <citation type="submission" date="2021-05" db="EMBL/GenBank/DDBJ databases">
        <authorList>
            <person name="Alioto T."/>
            <person name="Alioto T."/>
            <person name="Gomez Garrido J."/>
        </authorList>
    </citation>
    <scope>NUCLEOTIDE SEQUENCE</scope>
</reference>
<protein>
    <submittedName>
        <fullName evidence="2">(northern house mosquito) hypothetical protein</fullName>
    </submittedName>
</protein>
<organism evidence="2">
    <name type="scientific">Culex pipiens</name>
    <name type="common">House mosquito</name>
    <dbReference type="NCBI Taxonomy" id="7175"/>
    <lineage>
        <taxon>Eukaryota</taxon>
        <taxon>Metazoa</taxon>
        <taxon>Ecdysozoa</taxon>
        <taxon>Arthropoda</taxon>
        <taxon>Hexapoda</taxon>
        <taxon>Insecta</taxon>
        <taxon>Pterygota</taxon>
        <taxon>Neoptera</taxon>
        <taxon>Endopterygota</taxon>
        <taxon>Diptera</taxon>
        <taxon>Nematocera</taxon>
        <taxon>Culicoidea</taxon>
        <taxon>Culicidae</taxon>
        <taxon>Culicinae</taxon>
        <taxon>Culicini</taxon>
        <taxon>Culex</taxon>
        <taxon>Culex</taxon>
    </lineage>
</organism>
<feature type="compositionally biased region" description="Basic and acidic residues" evidence="1">
    <location>
        <begin position="43"/>
        <end position="53"/>
    </location>
</feature>
<sequence length="179" mass="19607">MPAGGRLRSDHHLADARHQGHDLARPGKGRPAGGYVGRGQPGRPERARSDAPLDARLQAERVELPDQLDGRVCPGHRAGHREAARFRQYFRRQSLRGRSEAKHGGLGTGRARLYVAAVRGVGTGRQSGGQFDLPRGEGAQRSGDWARGRDDRVVDTAVLVWGRWSDWGRDPRSALDSRG</sequence>
<accession>A0A8D8CAE4</accession>
<feature type="region of interest" description="Disordered" evidence="1">
    <location>
        <begin position="124"/>
        <end position="147"/>
    </location>
</feature>
<evidence type="ECO:0000256" key="1">
    <source>
        <dbReference type="SAM" id="MobiDB-lite"/>
    </source>
</evidence>
<feature type="compositionally biased region" description="Gly residues" evidence="1">
    <location>
        <begin position="30"/>
        <end position="40"/>
    </location>
</feature>
<dbReference type="EMBL" id="HBUE01117204">
    <property type="protein sequence ID" value="CAG6490899.1"/>
    <property type="molecule type" value="Transcribed_RNA"/>
</dbReference>
<dbReference type="AlphaFoldDB" id="A0A8D8CAE4"/>
<feature type="compositionally biased region" description="Basic and acidic residues" evidence="1">
    <location>
        <begin position="7"/>
        <end position="25"/>
    </location>
</feature>
<dbReference type="EMBL" id="HBUE01117202">
    <property type="protein sequence ID" value="CAG6490897.1"/>
    <property type="molecule type" value="Transcribed_RNA"/>
</dbReference>